<feature type="domain" description="Acyl-CoA oxidase/dehydrogenase middle" evidence="7">
    <location>
        <begin position="181"/>
        <end position="275"/>
    </location>
</feature>
<evidence type="ECO:0000256" key="2">
    <source>
        <dbReference type="ARBA" id="ARBA00009347"/>
    </source>
</evidence>
<dbReference type="Pfam" id="PF00441">
    <property type="entry name" value="Acyl-CoA_dh_1"/>
    <property type="match status" value="1"/>
</dbReference>
<evidence type="ECO:0000313" key="10">
    <source>
        <dbReference type="Proteomes" id="UP001603013"/>
    </source>
</evidence>
<dbReference type="InterPro" id="IPR041504">
    <property type="entry name" value="AidB_N"/>
</dbReference>
<keyword evidence="4 5" id="KW-0274">FAD</keyword>
<dbReference type="Gene3D" id="1.20.140.10">
    <property type="entry name" value="Butyryl-CoA Dehydrogenase, subunit A, domain 3"/>
    <property type="match status" value="1"/>
</dbReference>
<organism evidence="9 10">
    <name type="scientific">Streptomyces lateritius</name>
    <dbReference type="NCBI Taxonomy" id="67313"/>
    <lineage>
        <taxon>Bacteria</taxon>
        <taxon>Bacillati</taxon>
        <taxon>Actinomycetota</taxon>
        <taxon>Actinomycetes</taxon>
        <taxon>Kitasatosporales</taxon>
        <taxon>Streptomycetaceae</taxon>
        <taxon>Streptomyces</taxon>
    </lineage>
</organism>
<dbReference type="Proteomes" id="UP001603013">
    <property type="component" value="Unassembled WGS sequence"/>
</dbReference>
<dbReference type="InterPro" id="IPR009100">
    <property type="entry name" value="AcylCoA_DH/oxidase_NM_dom_sf"/>
</dbReference>
<dbReference type="PROSITE" id="PS00072">
    <property type="entry name" value="ACYL_COA_DH_1"/>
    <property type="match status" value="1"/>
</dbReference>
<evidence type="ECO:0000259" key="7">
    <source>
        <dbReference type="Pfam" id="PF02770"/>
    </source>
</evidence>
<dbReference type="SUPFAM" id="SSF56645">
    <property type="entry name" value="Acyl-CoA dehydrogenase NM domain-like"/>
    <property type="match status" value="1"/>
</dbReference>
<dbReference type="RefSeq" id="WP_391934586.1">
    <property type="nucleotide sequence ID" value="NZ_JBIBSM010000006.1"/>
</dbReference>
<sequence>MAATTHTVTNQAPPLVGYDVFASDRALAEAVERHLAPEVLPDARGELRTLGRSAGSAQAQAWGTLANEYPPRLRTHDRYGNRSDEVEFHPSWHRLLGKSVNAGLTAAWVRPGGHVRRAAGFMVMTQVEAGHGCPLSMTHAAVPALRADPALAAVWEPLLTSLVYEEGLRPPREKAGVLLGMGMTEKQGGSDVRANTTEARPLDADGEYVLTGHKWFCSAPMSDGFLVLAQAAGGPTCFLVPRVLEDGTRNTFLIQRLKDKLGNRSNASAEVEFDGTTWARRVGEEGRGVRTIIEMVAATRLDCVLGSAALMRQAVAQAVHHAAYRRAFGGPLIDKPLMRNVLADLALESEAATVLGMRLAAAWDSGTEQERAFARIAVPAAKYWVTKRCTPLVAEALECLGGNGYVEESGMPRLLRESPLNSIWEGSGNIQALDVLRALRQEPAALDAFLTEVGRARGADHRLDRAITGVLTELADLDGIEARARRLAERMALVLQGSLLARWAPPEVADAFCASRLGGDWGSAFGTLPHTLDLGTVVERARVEI</sequence>
<dbReference type="PANTHER" id="PTHR42707:SF3">
    <property type="entry name" value="ACYL-COA DEHYDROGENASE AIDB-RELATED"/>
    <property type="match status" value="1"/>
</dbReference>
<keyword evidence="5" id="KW-0560">Oxidoreductase</keyword>
<dbReference type="PANTHER" id="PTHR42707">
    <property type="entry name" value="ACYL-COA DEHYDROGENASE"/>
    <property type="match status" value="1"/>
</dbReference>
<accession>A0ABW6YBS0</accession>
<dbReference type="InterPro" id="IPR009075">
    <property type="entry name" value="AcylCo_DH/oxidase_C"/>
</dbReference>
<dbReference type="InterPro" id="IPR052904">
    <property type="entry name" value="Acyl-CoA_dehydrogenase-like"/>
</dbReference>
<dbReference type="InterPro" id="IPR006091">
    <property type="entry name" value="Acyl-CoA_Oxase/DH_mid-dom"/>
</dbReference>
<gene>
    <name evidence="9" type="ORF">ACF05T_14395</name>
</gene>
<dbReference type="InterPro" id="IPR006089">
    <property type="entry name" value="Acyl-CoA_DH_CS"/>
</dbReference>
<feature type="domain" description="Acyl-CoA dehydrogenase/oxidase C-terminal" evidence="6">
    <location>
        <begin position="286"/>
        <end position="439"/>
    </location>
</feature>
<comment type="caution">
    <text evidence="9">The sequence shown here is derived from an EMBL/GenBank/DDBJ whole genome shotgun (WGS) entry which is preliminary data.</text>
</comment>
<dbReference type="InterPro" id="IPR036250">
    <property type="entry name" value="AcylCo_DH-like_C"/>
</dbReference>
<dbReference type="Gene3D" id="2.40.110.20">
    <property type="match status" value="1"/>
</dbReference>
<name>A0ABW6YBS0_9ACTN</name>
<keyword evidence="3 5" id="KW-0285">Flavoprotein</keyword>
<comment type="similarity">
    <text evidence="2 5">Belongs to the acyl-CoA dehydrogenase family.</text>
</comment>
<evidence type="ECO:0000256" key="5">
    <source>
        <dbReference type="RuleBase" id="RU362125"/>
    </source>
</evidence>
<dbReference type="PROSITE" id="PS00073">
    <property type="entry name" value="ACYL_COA_DH_2"/>
    <property type="match status" value="1"/>
</dbReference>
<protein>
    <submittedName>
        <fullName evidence="9">Acyl-CoA dehydrogenase family protein</fullName>
    </submittedName>
</protein>
<dbReference type="Gene3D" id="6.10.250.600">
    <property type="match status" value="1"/>
</dbReference>
<evidence type="ECO:0000256" key="4">
    <source>
        <dbReference type="ARBA" id="ARBA00022827"/>
    </source>
</evidence>
<feature type="domain" description="Adaptive response protein AidB N-terminal" evidence="8">
    <location>
        <begin position="10"/>
        <end position="165"/>
    </location>
</feature>
<comment type="cofactor">
    <cofactor evidence="1 5">
        <name>FAD</name>
        <dbReference type="ChEBI" id="CHEBI:57692"/>
    </cofactor>
</comment>
<dbReference type="Pfam" id="PF02770">
    <property type="entry name" value="Acyl-CoA_dh_M"/>
    <property type="match status" value="1"/>
</dbReference>
<keyword evidence="10" id="KW-1185">Reference proteome</keyword>
<evidence type="ECO:0000259" key="6">
    <source>
        <dbReference type="Pfam" id="PF00441"/>
    </source>
</evidence>
<evidence type="ECO:0000256" key="3">
    <source>
        <dbReference type="ARBA" id="ARBA00022630"/>
    </source>
</evidence>
<proteinExistence type="inferred from homology"/>
<dbReference type="EMBL" id="JBIBSM010000006">
    <property type="protein sequence ID" value="MFF8277279.1"/>
    <property type="molecule type" value="Genomic_DNA"/>
</dbReference>
<dbReference type="SUPFAM" id="SSF47203">
    <property type="entry name" value="Acyl-CoA dehydrogenase C-terminal domain-like"/>
    <property type="match status" value="1"/>
</dbReference>
<evidence type="ECO:0000313" key="9">
    <source>
        <dbReference type="EMBL" id="MFF8277279.1"/>
    </source>
</evidence>
<evidence type="ECO:0000259" key="8">
    <source>
        <dbReference type="Pfam" id="PF18158"/>
    </source>
</evidence>
<dbReference type="Pfam" id="PF18158">
    <property type="entry name" value="AidB_N"/>
    <property type="match status" value="1"/>
</dbReference>
<evidence type="ECO:0000256" key="1">
    <source>
        <dbReference type="ARBA" id="ARBA00001974"/>
    </source>
</evidence>
<reference evidence="9 10" key="1">
    <citation type="submission" date="2024-10" db="EMBL/GenBank/DDBJ databases">
        <title>The Natural Products Discovery Center: Release of the First 8490 Sequenced Strains for Exploring Actinobacteria Biosynthetic Diversity.</title>
        <authorList>
            <person name="Kalkreuter E."/>
            <person name="Kautsar S.A."/>
            <person name="Yang D."/>
            <person name="Bader C.D."/>
            <person name="Teijaro C.N."/>
            <person name="Fluegel L."/>
            <person name="Davis C.M."/>
            <person name="Simpson J.R."/>
            <person name="Lauterbach L."/>
            <person name="Steele A.D."/>
            <person name="Gui C."/>
            <person name="Meng S."/>
            <person name="Li G."/>
            <person name="Viehrig K."/>
            <person name="Ye F."/>
            <person name="Su P."/>
            <person name="Kiefer A.F."/>
            <person name="Nichols A."/>
            <person name="Cepeda A.J."/>
            <person name="Yan W."/>
            <person name="Fan B."/>
            <person name="Jiang Y."/>
            <person name="Adhikari A."/>
            <person name="Zheng C.-J."/>
            <person name="Schuster L."/>
            <person name="Cowan T.M."/>
            <person name="Smanski M.J."/>
            <person name="Chevrette M.G."/>
            <person name="De Carvalho L.P.S."/>
            <person name="Shen B."/>
        </authorList>
    </citation>
    <scope>NUCLEOTIDE SEQUENCE [LARGE SCALE GENOMIC DNA]</scope>
    <source>
        <strain evidence="9 10">NPDC015755</strain>
    </source>
</reference>